<dbReference type="GO" id="GO:0005829">
    <property type="term" value="C:cytosol"/>
    <property type="evidence" value="ECO:0007669"/>
    <property type="project" value="TreeGrafter"/>
</dbReference>
<organism evidence="5">
    <name type="scientific">hydrothermal vent metagenome</name>
    <dbReference type="NCBI Taxonomy" id="652676"/>
    <lineage>
        <taxon>unclassified sequences</taxon>
        <taxon>metagenomes</taxon>
        <taxon>ecological metagenomes</taxon>
    </lineage>
</organism>
<feature type="region of interest" description="Disordered" evidence="1">
    <location>
        <begin position="336"/>
        <end position="355"/>
    </location>
</feature>
<evidence type="ECO:0000313" key="5">
    <source>
        <dbReference type="EMBL" id="VAW07366.1"/>
    </source>
</evidence>
<reference evidence="5" key="1">
    <citation type="submission" date="2018-06" db="EMBL/GenBank/DDBJ databases">
        <authorList>
            <person name="Zhirakovskaya E."/>
        </authorList>
    </citation>
    <scope>NUCLEOTIDE SEQUENCE</scope>
</reference>
<evidence type="ECO:0000256" key="1">
    <source>
        <dbReference type="SAM" id="MobiDB-lite"/>
    </source>
</evidence>
<dbReference type="InterPro" id="IPR002510">
    <property type="entry name" value="Metalloprtase-TldD/E_N"/>
</dbReference>
<sequence>MMTNEENLSEQYLEKLDYLIRAAKKAGADASDAMICSGHSESVSWRLGKLEDVERSESADLGLRVFIGRKQAIVSSSNISHSVLDQLVARAVDMAKLAPEDPYAGLADPELLALKPEDIPDLDLYDDTEKTADELKLLAQTIEDVAMGVSGITNSEGASASFSRGLIATANSNGFGGSYPTSHFALSISVIAGADEAMERDYAYSAKRHFADLRDPGSIGQEAAEKALRRLGARKAGTCQAPVIFDPRVSRSLLGHLAGAINGQSIARGTSFLKDMMGKQIFNEGISVIDDPHILRGPSSKPFDGEGCRNGRLDIVEGGLLKCWTLDSASARQLGLSSNGRASRGTSGPPSPASTNFYMAKGDCTPEELMQDIKSGLYVTDLIGMGVNGITGDYSRGAGGFWIEDGKIAFPVNEITIAGNLKTMFMNMRAADDLVIKYGTDAPTVRIDGMMIAGE</sequence>
<proteinExistence type="predicted"/>
<feature type="domain" description="Metalloprotease TldD/E N-terminal" evidence="2">
    <location>
        <begin position="35"/>
        <end position="95"/>
    </location>
</feature>
<evidence type="ECO:0000259" key="3">
    <source>
        <dbReference type="Pfam" id="PF19289"/>
    </source>
</evidence>
<dbReference type="InterPro" id="IPR047657">
    <property type="entry name" value="PmbA"/>
</dbReference>
<accession>A0A3B0TJY7</accession>
<dbReference type="Pfam" id="PF19289">
    <property type="entry name" value="PmbA_TldD_3rd"/>
    <property type="match status" value="1"/>
</dbReference>
<dbReference type="SUPFAM" id="SSF111283">
    <property type="entry name" value="Putative modulator of DNA gyrase, PmbA/TldD"/>
    <property type="match status" value="1"/>
</dbReference>
<dbReference type="AlphaFoldDB" id="A0A3B0TJY7"/>
<dbReference type="InterPro" id="IPR045569">
    <property type="entry name" value="Metalloprtase-TldD/E_C"/>
</dbReference>
<dbReference type="InterPro" id="IPR036059">
    <property type="entry name" value="TldD/PmbA_sf"/>
</dbReference>
<evidence type="ECO:0000259" key="4">
    <source>
        <dbReference type="Pfam" id="PF19290"/>
    </source>
</evidence>
<dbReference type="InterPro" id="IPR045570">
    <property type="entry name" value="Metalloprtase-TldD/E_cen_dom"/>
</dbReference>
<dbReference type="PANTHER" id="PTHR43421:SF1">
    <property type="entry name" value="METALLOPROTEASE PMBA"/>
    <property type="match status" value="1"/>
</dbReference>
<gene>
    <name evidence="5" type="ORF">MNBD_ALPHA01-1247</name>
</gene>
<feature type="domain" description="Metalloprotease TldD/E central" evidence="4">
    <location>
        <begin position="128"/>
        <end position="231"/>
    </location>
</feature>
<feature type="domain" description="Metalloprotease TldD/E C-terminal" evidence="3">
    <location>
        <begin position="239"/>
        <end position="454"/>
    </location>
</feature>
<dbReference type="PANTHER" id="PTHR43421">
    <property type="entry name" value="METALLOPROTEASE PMBA"/>
    <property type="match status" value="1"/>
</dbReference>
<dbReference type="GO" id="GO:0008237">
    <property type="term" value="F:metallopeptidase activity"/>
    <property type="evidence" value="ECO:0007669"/>
    <property type="project" value="InterPro"/>
</dbReference>
<dbReference type="Gene3D" id="3.30.2290.10">
    <property type="entry name" value="PmbA/TldD superfamily"/>
    <property type="match status" value="1"/>
</dbReference>
<dbReference type="GO" id="GO:0006508">
    <property type="term" value="P:proteolysis"/>
    <property type="evidence" value="ECO:0007669"/>
    <property type="project" value="InterPro"/>
</dbReference>
<evidence type="ECO:0000259" key="2">
    <source>
        <dbReference type="Pfam" id="PF01523"/>
    </source>
</evidence>
<dbReference type="InterPro" id="IPR035068">
    <property type="entry name" value="TldD/PmbA_N"/>
</dbReference>
<name>A0A3B0TJY7_9ZZZZ</name>
<protein>
    <submittedName>
        <fullName evidence="5">TldE protein, part of TldE/TldD proteolytic complex</fullName>
    </submittedName>
</protein>
<dbReference type="Pfam" id="PF19290">
    <property type="entry name" value="PmbA_TldD_2nd"/>
    <property type="match status" value="1"/>
</dbReference>
<dbReference type="Pfam" id="PF01523">
    <property type="entry name" value="PmbA_TldD_1st"/>
    <property type="match status" value="1"/>
</dbReference>
<dbReference type="EMBL" id="UOEJ01000271">
    <property type="protein sequence ID" value="VAW07366.1"/>
    <property type="molecule type" value="Genomic_DNA"/>
</dbReference>